<evidence type="ECO:0000256" key="4">
    <source>
        <dbReference type="ARBA" id="ARBA00023136"/>
    </source>
</evidence>
<gene>
    <name evidence="7" type="ORF">DKG74_03720</name>
</gene>
<feature type="transmembrane region" description="Helical" evidence="5">
    <location>
        <begin position="12"/>
        <end position="42"/>
    </location>
</feature>
<dbReference type="GO" id="GO:0005886">
    <property type="term" value="C:plasma membrane"/>
    <property type="evidence" value="ECO:0007669"/>
    <property type="project" value="TreeGrafter"/>
</dbReference>
<dbReference type="Pfam" id="PF01957">
    <property type="entry name" value="NfeD"/>
    <property type="match status" value="1"/>
</dbReference>
<keyword evidence="2 5" id="KW-0812">Transmembrane</keyword>
<proteinExistence type="predicted"/>
<evidence type="ECO:0000256" key="3">
    <source>
        <dbReference type="ARBA" id="ARBA00022989"/>
    </source>
</evidence>
<dbReference type="OrthoDB" id="9810336at2"/>
<comment type="subcellular location">
    <subcellularLocation>
        <location evidence="1">Membrane</location>
        <topology evidence="1">Multi-pass membrane protein</topology>
    </subcellularLocation>
</comment>
<reference evidence="7 8" key="1">
    <citation type="submission" date="2018-05" db="EMBL/GenBank/DDBJ databases">
        <title>Zavarzinia sp. HR-AS.</title>
        <authorList>
            <person name="Lee Y."/>
            <person name="Jeon C.O."/>
        </authorList>
    </citation>
    <scope>NUCLEOTIDE SEQUENCE [LARGE SCALE GENOMIC DNA]</scope>
    <source>
        <strain evidence="7 8">HR-AS</strain>
    </source>
</reference>
<organism evidence="7 8">
    <name type="scientific">Zavarzinia aquatilis</name>
    <dbReference type="NCBI Taxonomy" id="2211142"/>
    <lineage>
        <taxon>Bacteria</taxon>
        <taxon>Pseudomonadati</taxon>
        <taxon>Pseudomonadota</taxon>
        <taxon>Alphaproteobacteria</taxon>
        <taxon>Rhodospirillales</taxon>
        <taxon>Zavarziniaceae</taxon>
        <taxon>Zavarzinia</taxon>
    </lineage>
</organism>
<feature type="domain" description="NfeD-like C-terminal" evidence="6">
    <location>
        <begin position="91"/>
        <end position="146"/>
    </location>
</feature>
<dbReference type="AlphaFoldDB" id="A0A317EDR2"/>
<name>A0A317EDR2_9PROT</name>
<dbReference type="InterPro" id="IPR002810">
    <property type="entry name" value="NfeD-like_C"/>
</dbReference>
<dbReference type="InterPro" id="IPR012340">
    <property type="entry name" value="NA-bd_OB-fold"/>
</dbReference>
<evidence type="ECO:0000259" key="6">
    <source>
        <dbReference type="Pfam" id="PF01957"/>
    </source>
</evidence>
<protein>
    <submittedName>
        <fullName evidence="7">NfeD family protein</fullName>
    </submittedName>
</protein>
<keyword evidence="8" id="KW-1185">Reference proteome</keyword>
<evidence type="ECO:0000256" key="2">
    <source>
        <dbReference type="ARBA" id="ARBA00022692"/>
    </source>
</evidence>
<evidence type="ECO:0000313" key="8">
    <source>
        <dbReference type="Proteomes" id="UP000245461"/>
    </source>
</evidence>
<keyword evidence="3 5" id="KW-1133">Transmembrane helix</keyword>
<evidence type="ECO:0000256" key="1">
    <source>
        <dbReference type="ARBA" id="ARBA00004141"/>
    </source>
</evidence>
<dbReference type="PANTHER" id="PTHR33507">
    <property type="entry name" value="INNER MEMBRANE PROTEIN YBBJ"/>
    <property type="match status" value="1"/>
</dbReference>
<evidence type="ECO:0000313" key="7">
    <source>
        <dbReference type="EMBL" id="PWR24891.1"/>
    </source>
</evidence>
<dbReference type="PANTHER" id="PTHR33507:SF3">
    <property type="entry name" value="INNER MEMBRANE PROTEIN YBBJ"/>
    <property type="match status" value="1"/>
</dbReference>
<comment type="caution">
    <text evidence="7">The sequence shown here is derived from an EMBL/GenBank/DDBJ whole genome shotgun (WGS) entry which is preliminary data.</text>
</comment>
<evidence type="ECO:0000256" key="5">
    <source>
        <dbReference type="SAM" id="Phobius"/>
    </source>
</evidence>
<dbReference type="SUPFAM" id="SSF141322">
    <property type="entry name" value="NfeD domain-like"/>
    <property type="match status" value="1"/>
</dbReference>
<dbReference type="InterPro" id="IPR052165">
    <property type="entry name" value="Membrane_assoc_protease"/>
</dbReference>
<dbReference type="Gene3D" id="2.40.50.140">
    <property type="entry name" value="Nucleic acid-binding proteins"/>
    <property type="match status" value="1"/>
</dbReference>
<accession>A0A317EDR2</accession>
<dbReference type="RefSeq" id="WP_109902788.1">
    <property type="nucleotide sequence ID" value="NZ_QGLE01000002.1"/>
</dbReference>
<dbReference type="EMBL" id="QGLE01000002">
    <property type="protein sequence ID" value="PWR24891.1"/>
    <property type="molecule type" value="Genomic_DNA"/>
</dbReference>
<sequence length="147" mass="15596">MPDAMPEVVFWYWYALAGVLLILEILAPGVLFLWLAIGGFVAGTLLLLLPGVDLVYQVLVFAIASALSLLAGQKWLRRRPPEALPGLNQRADALVGTEAVLAEAIENGQGRAHLGGSSWRVTGADLPAGTKVRVVAANGTSLKVERV</sequence>
<feature type="transmembrane region" description="Helical" evidence="5">
    <location>
        <begin position="54"/>
        <end position="72"/>
    </location>
</feature>
<keyword evidence="4 5" id="KW-0472">Membrane</keyword>
<dbReference type="Proteomes" id="UP000245461">
    <property type="component" value="Unassembled WGS sequence"/>
</dbReference>